<protein>
    <submittedName>
        <fullName evidence="1">Uncharacterized protein</fullName>
    </submittedName>
</protein>
<organism evidence="1 2">
    <name type="scientific">Neofusicoccum ribis</name>
    <dbReference type="NCBI Taxonomy" id="45134"/>
    <lineage>
        <taxon>Eukaryota</taxon>
        <taxon>Fungi</taxon>
        <taxon>Dikarya</taxon>
        <taxon>Ascomycota</taxon>
        <taxon>Pezizomycotina</taxon>
        <taxon>Dothideomycetes</taxon>
        <taxon>Dothideomycetes incertae sedis</taxon>
        <taxon>Botryosphaeriales</taxon>
        <taxon>Botryosphaeriaceae</taxon>
        <taxon>Neofusicoccum</taxon>
    </lineage>
</organism>
<gene>
    <name evidence="1" type="ORF">SLS56_001843</name>
</gene>
<keyword evidence="2" id="KW-1185">Reference proteome</keyword>
<accession>A0ABR3T6B3</accession>
<comment type="caution">
    <text evidence="1">The sequence shown here is derived from an EMBL/GenBank/DDBJ whole genome shotgun (WGS) entry which is preliminary data.</text>
</comment>
<proteinExistence type="predicted"/>
<evidence type="ECO:0000313" key="2">
    <source>
        <dbReference type="Proteomes" id="UP001521116"/>
    </source>
</evidence>
<evidence type="ECO:0000313" key="1">
    <source>
        <dbReference type="EMBL" id="KAL1635091.1"/>
    </source>
</evidence>
<dbReference type="Proteomes" id="UP001521116">
    <property type="component" value="Unassembled WGS sequence"/>
</dbReference>
<name>A0ABR3T6B3_9PEZI</name>
<dbReference type="EMBL" id="JAJVDC020000012">
    <property type="protein sequence ID" value="KAL1635091.1"/>
    <property type="molecule type" value="Genomic_DNA"/>
</dbReference>
<reference evidence="1 2" key="1">
    <citation type="submission" date="2024-02" db="EMBL/GenBank/DDBJ databases">
        <title>De novo assembly and annotation of 12 fungi associated with fruit tree decline syndrome in Ontario, Canada.</title>
        <authorList>
            <person name="Sulman M."/>
            <person name="Ellouze W."/>
            <person name="Ilyukhin E."/>
        </authorList>
    </citation>
    <scope>NUCLEOTIDE SEQUENCE [LARGE SCALE GENOMIC DNA]</scope>
    <source>
        <strain evidence="1 2">M1-105</strain>
    </source>
</reference>
<sequence>MTLDSREATPEPDMPWVQDTFDAYRLEQAKLDAYLKKKFGNWKFSVTMKNDKYLFQVPRLLTEDEKEDLMDLRW</sequence>